<evidence type="ECO:0000313" key="2">
    <source>
        <dbReference type="Proteomes" id="UP000001055"/>
    </source>
</evidence>
<protein>
    <submittedName>
        <fullName evidence="1">Uncharacterized protein</fullName>
    </submittedName>
</protein>
<gene>
    <name evidence="1" type="ORF">SNOG_04754</name>
</gene>
<dbReference type="RefSeq" id="XP_001795166.1">
    <property type="nucleotide sequence ID" value="XM_001795114.1"/>
</dbReference>
<dbReference type="Proteomes" id="UP000001055">
    <property type="component" value="Unassembled WGS sequence"/>
</dbReference>
<organism evidence="1 2">
    <name type="scientific">Phaeosphaeria nodorum (strain SN15 / ATCC MYA-4574 / FGSC 10173)</name>
    <name type="common">Glume blotch fungus</name>
    <name type="synonym">Parastagonospora nodorum</name>
    <dbReference type="NCBI Taxonomy" id="321614"/>
    <lineage>
        <taxon>Eukaryota</taxon>
        <taxon>Fungi</taxon>
        <taxon>Dikarya</taxon>
        <taxon>Ascomycota</taxon>
        <taxon>Pezizomycotina</taxon>
        <taxon>Dothideomycetes</taxon>
        <taxon>Pleosporomycetidae</taxon>
        <taxon>Pleosporales</taxon>
        <taxon>Pleosporineae</taxon>
        <taxon>Phaeosphaeriaceae</taxon>
        <taxon>Parastagonospora</taxon>
    </lineage>
</organism>
<dbReference type="AlphaFoldDB" id="Q0UU10"/>
<dbReference type="KEGG" id="pno:SNOG_04754"/>
<proteinExistence type="predicted"/>
<evidence type="ECO:0000313" key="1">
    <source>
        <dbReference type="EMBL" id="EAT88514.1"/>
    </source>
</evidence>
<dbReference type="EMBL" id="CH445330">
    <property type="protein sequence ID" value="EAT88514.1"/>
    <property type="molecule type" value="Genomic_DNA"/>
</dbReference>
<dbReference type="InParanoid" id="Q0UU10"/>
<dbReference type="HOGENOM" id="CLU_2016080_0_0_1"/>
<dbReference type="GeneID" id="5972034"/>
<accession>Q0UU10</accession>
<reference evidence="2" key="1">
    <citation type="journal article" date="2007" name="Plant Cell">
        <title>Dothideomycete-plant interactions illuminated by genome sequencing and EST analysis of the wheat pathogen Stagonospora nodorum.</title>
        <authorList>
            <person name="Hane J.K."/>
            <person name="Lowe R.G."/>
            <person name="Solomon P.S."/>
            <person name="Tan K.C."/>
            <person name="Schoch C.L."/>
            <person name="Spatafora J.W."/>
            <person name="Crous P.W."/>
            <person name="Kodira C."/>
            <person name="Birren B.W."/>
            <person name="Galagan J.E."/>
            <person name="Torriani S.F."/>
            <person name="McDonald B.A."/>
            <person name="Oliver R.P."/>
        </authorList>
    </citation>
    <scope>NUCLEOTIDE SEQUENCE [LARGE SCALE GENOMIC DNA]</scope>
    <source>
        <strain evidence="2">SN15 / ATCC MYA-4574 / FGSC 10173</strain>
    </source>
</reference>
<sequence>MSEPMLSHSPSLLPKLASRGAIALPLSLTTSNISSTSAAKSFENLHLNNTHLNNTHLNNTHLNNTHLDNPAQQRFRQQNGTPIFDHTGSTGLTTTPVLRHPLSRLRVFDSLDQVLQDIIHILE</sequence>
<name>Q0UU10_PHANO</name>